<keyword evidence="6" id="KW-0961">Cell wall biogenesis/degradation</keyword>
<keyword evidence="4" id="KW-0133">Cell shape</keyword>
<evidence type="ECO:0000256" key="4">
    <source>
        <dbReference type="ARBA" id="ARBA00022960"/>
    </source>
</evidence>
<feature type="signal peptide" evidence="8">
    <location>
        <begin position="1"/>
        <end position="23"/>
    </location>
</feature>
<evidence type="ECO:0000313" key="10">
    <source>
        <dbReference type="EMBL" id="QBR47001.1"/>
    </source>
</evidence>
<accession>A0ABX5SLH0</accession>
<evidence type="ECO:0000256" key="3">
    <source>
        <dbReference type="ARBA" id="ARBA00022801"/>
    </source>
</evidence>
<comment type="similarity">
    <text evidence="1 7">Belongs to the peptidase S11 family.</text>
</comment>
<evidence type="ECO:0000256" key="2">
    <source>
        <dbReference type="ARBA" id="ARBA00022729"/>
    </source>
</evidence>
<dbReference type="Gene3D" id="3.40.710.10">
    <property type="entry name" value="DD-peptidase/beta-lactamase superfamily"/>
    <property type="match status" value="1"/>
</dbReference>
<dbReference type="PANTHER" id="PTHR35333:SF3">
    <property type="entry name" value="BETA-LACTAMASE-TYPE TRANSPEPTIDASE FOLD CONTAINING PROTEIN"/>
    <property type="match status" value="1"/>
</dbReference>
<keyword evidence="10" id="KW-0645">Protease</keyword>
<evidence type="ECO:0000256" key="5">
    <source>
        <dbReference type="ARBA" id="ARBA00022984"/>
    </source>
</evidence>
<evidence type="ECO:0000259" key="9">
    <source>
        <dbReference type="Pfam" id="PF00768"/>
    </source>
</evidence>
<dbReference type="EMBL" id="CP037939">
    <property type="protein sequence ID" value="QBR47001.1"/>
    <property type="molecule type" value="Genomic_DNA"/>
</dbReference>
<keyword evidence="2 8" id="KW-0732">Signal</keyword>
<dbReference type="PANTHER" id="PTHR35333">
    <property type="entry name" value="BETA-LACTAMASE"/>
    <property type="match status" value="1"/>
</dbReference>
<dbReference type="RefSeq" id="WP_013103132.1">
    <property type="nucleotide sequence ID" value="NZ_CP037939.1"/>
</dbReference>
<feature type="chain" id="PRO_5047191208" evidence="8">
    <location>
        <begin position="24"/>
        <end position="421"/>
    </location>
</feature>
<dbReference type="InterPro" id="IPR000871">
    <property type="entry name" value="Beta-lactam_class-A"/>
</dbReference>
<name>A0ABX5SLH0_9LACO</name>
<keyword evidence="3" id="KW-0378">Hydrolase</keyword>
<dbReference type="Pfam" id="PF00768">
    <property type="entry name" value="Peptidase_S11"/>
    <property type="match status" value="1"/>
</dbReference>
<dbReference type="InterPro" id="IPR001967">
    <property type="entry name" value="Peptidase_S11_N"/>
</dbReference>
<evidence type="ECO:0000313" key="11">
    <source>
        <dbReference type="Proteomes" id="UP000295756"/>
    </source>
</evidence>
<feature type="domain" description="Peptidase S11 D-alanyl-D-alanine carboxypeptidase A N-terminal" evidence="9">
    <location>
        <begin position="34"/>
        <end position="285"/>
    </location>
</feature>
<protein>
    <submittedName>
        <fullName evidence="10">D-alanyl-D-alanine carboxypeptidase</fullName>
    </submittedName>
</protein>
<dbReference type="GO" id="GO:0004180">
    <property type="term" value="F:carboxypeptidase activity"/>
    <property type="evidence" value="ECO:0007669"/>
    <property type="project" value="UniProtKB-KW"/>
</dbReference>
<sequence>MRRIKVIGVSVVMLFLMTTTVSASTLAKPLDIKQDVSSAIVIDAGTGQILAEKNSDELGPIASQSKLLTAYAVLKAIDSGKIKWSDKVTISKKADLSKQDSHMFSHLAVKAGDRLTVRELYNTMITLSSNDSAFALAEYLTPKKMTTAQALQSWAEELQLTKSKWYNSAGQVNQDAFENKVTSAPDNAVNLASPKHVAMIAREIVRLDPDIRKLATSTHVSYHLTKNYVVNEPTEMTKNWPYLINPNHLIIEGLKTGSTPESGAAFTGIIKDASGHEFITVVNGAASYMDEVQRYQKTLNIVNAVLADKQATTFSKGTVLSQAKHVDLPRMKQSHMPVKIAQTKTIWVNKGSKLTPEIKVFNVKGKSVKKNQKVANVTFNLSGAQYLPNGHNHNHAVELAATQKTTKANFIVRAWRSIVHS</sequence>
<keyword evidence="10" id="KW-0121">Carboxypeptidase</keyword>
<keyword evidence="11" id="KW-1185">Reference proteome</keyword>
<organism evidence="10 11">
    <name type="scientific">Leuconostoc kimchii</name>
    <dbReference type="NCBI Taxonomy" id="136609"/>
    <lineage>
        <taxon>Bacteria</taxon>
        <taxon>Bacillati</taxon>
        <taxon>Bacillota</taxon>
        <taxon>Bacilli</taxon>
        <taxon>Lactobacillales</taxon>
        <taxon>Lactobacillaceae</taxon>
        <taxon>Leuconostoc</taxon>
    </lineage>
</organism>
<dbReference type="SUPFAM" id="SSF56601">
    <property type="entry name" value="beta-lactamase/transpeptidase-like"/>
    <property type="match status" value="1"/>
</dbReference>
<evidence type="ECO:0000256" key="6">
    <source>
        <dbReference type="ARBA" id="ARBA00023316"/>
    </source>
</evidence>
<evidence type="ECO:0000256" key="8">
    <source>
        <dbReference type="SAM" id="SignalP"/>
    </source>
</evidence>
<dbReference type="InterPro" id="IPR012338">
    <property type="entry name" value="Beta-lactam/transpept-like"/>
</dbReference>
<evidence type="ECO:0000256" key="7">
    <source>
        <dbReference type="RuleBase" id="RU004016"/>
    </source>
</evidence>
<evidence type="ECO:0000256" key="1">
    <source>
        <dbReference type="ARBA" id="ARBA00007164"/>
    </source>
</evidence>
<gene>
    <name evidence="10" type="ORF">EW139_02260</name>
</gene>
<reference evidence="10 11" key="1">
    <citation type="submission" date="2019-03" db="EMBL/GenBank/DDBJ databases">
        <title>Complete Genome Sequence of Leuconostoc kimchii strain NKJ218 Isolated from Homemade Kimchi.</title>
        <authorList>
            <person name="Jung J.Y."/>
            <person name="Jin H.M."/>
            <person name="Jung J.-W."/>
            <person name="Lee S.-Y."/>
            <person name="Ryu B.-G."/>
            <person name="Han S.-S."/>
            <person name="Kang H.K."/>
            <person name="Choi H.W."/>
            <person name="Chung E.J."/>
            <person name="Choi K.-M."/>
        </authorList>
    </citation>
    <scope>NUCLEOTIDE SEQUENCE [LARGE SCALE GENOMIC DNA]</scope>
    <source>
        <strain evidence="10 11">NKJ218</strain>
    </source>
</reference>
<dbReference type="Proteomes" id="UP000295756">
    <property type="component" value="Chromosome"/>
</dbReference>
<keyword evidence="5" id="KW-0573">Peptidoglycan synthesis</keyword>
<proteinExistence type="inferred from homology"/>
<dbReference type="InterPro" id="IPR018044">
    <property type="entry name" value="Peptidase_S11"/>
</dbReference>
<dbReference type="PRINTS" id="PR00725">
    <property type="entry name" value="DADACBPTASE1"/>
</dbReference>